<dbReference type="PANTHER" id="PTHR30483:SF6">
    <property type="entry name" value="PERIPLASMIC BINDING PROTEIN OF ABC TRANSPORTER FOR NATURAL AMINO ACIDS"/>
    <property type="match status" value="1"/>
</dbReference>
<gene>
    <name evidence="4" type="ordered locus">Tlet_0799</name>
</gene>
<dbReference type="Gene3D" id="3.40.50.2300">
    <property type="match status" value="2"/>
</dbReference>
<reference evidence="4 5" key="2">
    <citation type="journal article" date="2009" name="Proc. Natl. Acad. Sci. U.S.A.">
        <title>On the chimeric nature, thermophilic origin, and phylogenetic placement of the Thermotogales.</title>
        <authorList>
            <person name="Zhaxybayeva O."/>
            <person name="Swithers K.S."/>
            <person name="Lapierre P."/>
            <person name="Fournier G.P."/>
            <person name="Bickhart D.M."/>
            <person name="DeBoy R.T."/>
            <person name="Nelson K.E."/>
            <person name="Nesbo C.L."/>
            <person name="Doolittle W.F."/>
            <person name="Gogarten J.P."/>
            <person name="Noll K.M."/>
        </authorList>
    </citation>
    <scope>NUCLEOTIDE SEQUENCE [LARGE SCALE GENOMIC DNA]</scope>
    <source>
        <strain evidence="5">ATCC BAA-301 / DSM 14385 / NBRC 107922 / TMO</strain>
    </source>
</reference>
<dbReference type="RefSeq" id="WP_012002846.1">
    <property type="nucleotide sequence ID" value="NC_009828.1"/>
</dbReference>
<dbReference type="CDD" id="cd06347">
    <property type="entry name" value="PBP1_ABC_LivK_ligand_binding-like"/>
    <property type="match status" value="1"/>
</dbReference>
<evidence type="ECO:0000313" key="4">
    <source>
        <dbReference type="EMBL" id="ABV33365.1"/>
    </source>
</evidence>
<accession>A8F5D1</accession>
<keyword evidence="4" id="KW-0675">Receptor</keyword>
<dbReference type="AlphaFoldDB" id="A8F5D1"/>
<dbReference type="Proteomes" id="UP000002016">
    <property type="component" value="Chromosome"/>
</dbReference>
<keyword evidence="2" id="KW-0732">Signal</keyword>
<dbReference type="KEGG" id="tle:Tlet_0799"/>
<dbReference type="InterPro" id="IPR028081">
    <property type="entry name" value="Leu-bd"/>
</dbReference>
<organism evidence="4 5">
    <name type="scientific">Pseudothermotoga lettingae (strain ATCC BAA-301 / DSM 14385 / NBRC 107922 / TMO)</name>
    <name type="common">Thermotoga lettingae</name>
    <dbReference type="NCBI Taxonomy" id="416591"/>
    <lineage>
        <taxon>Bacteria</taxon>
        <taxon>Thermotogati</taxon>
        <taxon>Thermotogota</taxon>
        <taxon>Thermotogae</taxon>
        <taxon>Thermotogales</taxon>
        <taxon>Thermotogaceae</taxon>
        <taxon>Pseudothermotoga</taxon>
    </lineage>
</organism>
<dbReference type="EMBL" id="CP000812">
    <property type="protein sequence ID" value="ABV33365.1"/>
    <property type="molecule type" value="Genomic_DNA"/>
</dbReference>
<dbReference type="PANTHER" id="PTHR30483">
    <property type="entry name" value="LEUCINE-SPECIFIC-BINDING PROTEIN"/>
    <property type="match status" value="1"/>
</dbReference>
<evidence type="ECO:0000313" key="5">
    <source>
        <dbReference type="Proteomes" id="UP000002016"/>
    </source>
</evidence>
<dbReference type="Pfam" id="PF13458">
    <property type="entry name" value="Peripla_BP_6"/>
    <property type="match status" value="1"/>
</dbReference>
<name>A8F5D1_PSELT</name>
<protein>
    <submittedName>
        <fullName evidence="4">Extracellular ligand-binding receptor</fullName>
    </submittedName>
</protein>
<evidence type="ECO:0000259" key="3">
    <source>
        <dbReference type="Pfam" id="PF13458"/>
    </source>
</evidence>
<dbReference type="HOGENOM" id="CLU_027128_6_1_0"/>
<dbReference type="InterPro" id="IPR051010">
    <property type="entry name" value="BCAA_transport"/>
</dbReference>
<sequence precursor="true">MRKVYVFSLLVFVFAFAFSAQISEVKIGAGWEMTGPIAGFGQMSWDGVKLAMKLRPTVRIADKDIPVKVVLLDNKGDKAEAANVVKRLIDVEKVCAILGPCTSSCALAAGAIAEQKQVSLVTNTATSPLVTQNRRFIFRACFVDTLQGELLAKFAWEELKARNVAIMVDVAQDYVVGLANYFMRAFAKFGGTFFSEYYNTGDQDFTAQLTDALSRNPDTIFMPGYYAEIALICKQARELGFTGNFLAGDGADAPELIEIGGQFVEGLCYTTYFHQDADLSPATKPFVEAYVKEYGRRPDAFGALAFDAYNLVLDAIERAQSVDPVAVRNALAATRDFQGVAGGISYPQDSGDPIKPAVINTIKNGQFVLMTVVKP</sequence>
<dbReference type="OrthoDB" id="9783240at2"/>
<dbReference type="InterPro" id="IPR028082">
    <property type="entry name" value="Peripla_BP_I"/>
</dbReference>
<evidence type="ECO:0000256" key="2">
    <source>
        <dbReference type="ARBA" id="ARBA00022729"/>
    </source>
</evidence>
<dbReference type="STRING" id="416591.Tlet_0799"/>
<evidence type="ECO:0000256" key="1">
    <source>
        <dbReference type="ARBA" id="ARBA00010062"/>
    </source>
</evidence>
<dbReference type="eggNOG" id="COG0683">
    <property type="taxonomic scope" value="Bacteria"/>
</dbReference>
<reference evidence="4 5" key="1">
    <citation type="submission" date="2007-08" db="EMBL/GenBank/DDBJ databases">
        <title>Complete sequence of Thermotoga lettingae TMO.</title>
        <authorList>
            <consortium name="US DOE Joint Genome Institute"/>
            <person name="Copeland A."/>
            <person name="Lucas S."/>
            <person name="Lapidus A."/>
            <person name="Barry K."/>
            <person name="Glavina del Rio T."/>
            <person name="Dalin E."/>
            <person name="Tice H."/>
            <person name="Pitluck S."/>
            <person name="Foster B."/>
            <person name="Bruce D."/>
            <person name="Schmutz J."/>
            <person name="Larimer F."/>
            <person name="Land M."/>
            <person name="Hauser L."/>
            <person name="Kyrpides N."/>
            <person name="Mikhailova N."/>
            <person name="Nelson K."/>
            <person name="Gogarten J.P."/>
            <person name="Noll K."/>
            <person name="Richardson P."/>
        </authorList>
    </citation>
    <scope>NUCLEOTIDE SEQUENCE [LARGE SCALE GENOMIC DNA]</scope>
    <source>
        <strain evidence="5">ATCC BAA-301 / DSM 14385 / NBRC 107922 / TMO</strain>
    </source>
</reference>
<proteinExistence type="inferred from homology"/>
<feature type="domain" description="Leucine-binding protein" evidence="3">
    <location>
        <begin position="24"/>
        <end position="365"/>
    </location>
</feature>
<comment type="similarity">
    <text evidence="1">Belongs to the leucine-binding protein family.</text>
</comment>
<dbReference type="SUPFAM" id="SSF53822">
    <property type="entry name" value="Periplasmic binding protein-like I"/>
    <property type="match status" value="1"/>
</dbReference>
<keyword evidence="5" id="KW-1185">Reference proteome</keyword>